<protein>
    <submittedName>
        <fullName evidence="1">Uncharacterized protein</fullName>
    </submittedName>
</protein>
<dbReference type="HOGENOM" id="CLU_972284_0_0_7"/>
<sequence length="286" mass="32853">MNENRKSRADRVLTIQPGPGAASWRIAIVNASLVEDKYVNIVDLAAHICPAPPIRSFEFTDSPVYHTCISFDETTGEAVLFLRALFEKSCLRVQDPEQDCFSLRASFWLGYLTAIFRLFAVMCEKSENRIRADLNRFQSIMPNDPVTGKLLSFIGRYYNVEPPPLKKDRFLGPLVERQLAEWEAAGVPWAAAQREIMHKIGASLPQMGLFFLREYFQWTSGNLGNKDWPPIAPSFHADPAEMEAFWQDVLNLQRRQEKRDAEHKAMMRDLAVLNEFERQLAKKGWE</sequence>
<dbReference type="AlphaFoldDB" id="A8ZV86"/>
<accession>A8ZV86</accession>
<dbReference type="STRING" id="96561.Dole_0737"/>
<proteinExistence type="predicted"/>
<organism evidence="1 2">
    <name type="scientific">Desulfosudis oleivorans (strain DSM 6200 / JCM 39069 / Hxd3)</name>
    <name type="common">Desulfococcus oleovorans</name>
    <dbReference type="NCBI Taxonomy" id="96561"/>
    <lineage>
        <taxon>Bacteria</taxon>
        <taxon>Pseudomonadati</taxon>
        <taxon>Thermodesulfobacteriota</taxon>
        <taxon>Desulfobacteria</taxon>
        <taxon>Desulfobacterales</taxon>
        <taxon>Desulfosudaceae</taxon>
        <taxon>Desulfosudis</taxon>
    </lineage>
</organism>
<dbReference type="Proteomes" id="UP000008561">
    <property type="component" value="Chromosome"/>
</dbReference>
<dbReference type="EMBL" id="CP000859">
    <property type="protein sequence ID" value="ABW66547.1"/>
    <property type="molecule type" value="Genomic_DNA"/>
</dbReference>
<dbReference type="RefSeq" id="WP_012174165.1">
    <property type="nucleotide sequence ID" value="NC_009943.1"/>
</dbReference>
<name>A8ZV86_DESOH</name>
<reference evidence="1 2" key="1">
    <citation type="submission" date="2007-10" db="EMBL/GenBank/DDBJ databases">
        <title>Complete sequence of Desulfococcus oleovorans Hxd3.</title>
        <authorList>
            <consortium name="US DOE Joint Genome Institute"/>
            <person name="Copeland A."/>
            <person name="Lucas S."/>
            <person name="Lapidus A."/>
            <person name="Barry K."/>
            <person name="Glavina del Rio T."/>
            <person name="Dalin E."/>
            <person name="Tice H."/>
            <person name="Pitluck S."/>
            <person name="Kiss H."/>
            <person name="Brettin T."/>
            <person name="Bruce D."/>
            <person name="Detter J.C."/>
            <person name="Han C."/>
            <person name="Schmutz J."/>
            <person name="Larimer F."/>
            <person name="Land M."/>
            <person name="Hauser L."/>
            <person name="Kyrpides N."/>
            <person name="Kim E."/>
            <person name="Wawrik B."/>
            <person name="Richardson P."/>
        </authorList>
    </citation>
    <scope>NUCLEOTIDE SEQUENCE [LARGE SCALE GENOMIC DNA]</scope>
    <source>
        <strain evidence="2">DSM 6200 / JCM 39069 / Hxd3</strain>
    </source>
</reference>
<evidence type="ECO:0000313" key="1">
    <source>
        <dbReference type="EMBL" id="ABW66547.1"/>
    </source>
</evidence>
<dbReference type="KEGG" id="dol:Dole_0737"/>
<gene>
    <name evidence="1" type="ordered locus">Dole_0737</name>
</gene>
<keyword evidence="2" id="KW-1185">Reference proteome</keyword>
<evidence type="ECO:0000313" key="2">
    <source>
        <dbReference type="Proteomes" id="UP000008561"/>
    </source>
</evidence>